<accession>K1R306</accession>
<dbReference type="HOGENOM" id="CLU_1564405_0_0_1"/>
<reference evidence="1" key="1">
    <citation type="journal article" date="2012" name="Nature">
        <title>The oyster genome reveals stress adaptation and complexity of shell formation.</title>
        <authorList>
            <person name="Zhang G."/>
            <person name="Fang X."/>
            <person name="Guo X."/>
            <person name="Li L."/>
            <person name="Luo R."/>
            <person name="Xu F."/>
            <person name="Yang P."/>
            <person name="Zhang L."/>
            <person name="Wang X."/>
            <person name="Qi H."/>
            <person name="Xiong Z."/>
            <person name="Que H."/>
            <person name="Xie Y."/>
            <person name="Holland P.W."/>
            <person name="Paps J."/>
            <person name="Zhu Y."/>
            <person name="Wu F."/>
            <person name="Chen Y."/>
            <person name="Wang J."/>
            <person name="Peng C."/>
            <person name="Meng J."/>
            <person name="Yang L."/>
            <person name="Liu J."/>
            <person name="Wen B."/>
            <person name="Zhang N."/>
            <person name="Huang Z."/>
            <person name="Zhu Q."/>
            <person name="Feng Y."/>
            <person name="Mount A."/>
            <person name="Hedgecock D."/>
            <person name="Xu Z."/>
            <person name="Liu Y."/>
            <person name="Domazet-Loso T."/>
            <person name="Du Y."/>
            <person name="Sun X."/>
            <person name="Zhang S."/>
            <person name="Liu B."/>
            <person name="Cheng P."/>
            <person name="Jiang X."/>
            <person name="Li J."/>
            <person name="Fan D."/>
            <person name="Wang W."/>
            <person name="Fu W."/>
            <person name="Wang T."/>
            <person name="Wang B."/>
            <person name="Zhang J."/>
            <person name="Peng Z."/>
            <person name="Li Y."/>
            <person name="Li N."/>
            <person name="Wang J."/>
            <person name="Chen M."/>
            <person name="He Y."/>
            <person name="Tan F."/>
            <person name="Song X."/>
            <person name="Zheng Q."/>
            <person name="Huang R."/>
            <person name="Yang H."/>
            <person name="Du X."/>
            <person name="Chen L."/>
            <person name="Yang M."/>
            <person name="Gaffney P.M."/>
            <person name="Wang S."/>
            <person name="Luo L."/>
            <person name="She Z."/>
            <person name="Ming Y."/>
            <person name="Huang W."/>
            <person name="Zhang S."/>
            <person name="Huang B."/>
            <person name="Zhang Y."/>
            <person name="Qu T."/>
            <person name="Ni P."/>
            <person name="Miao G."/>
            <person name="Wang J."/>
            <person name="Wang Q."/>
            <person name="Steinberg C.E."/>
            <person name="Wang H."/>
            <person name="Li N."/>
            <person name="Qian L."/>
            <person name="Zhang G."/>
            <person name="Li Y."/>
            <person name="Yang H."/>
            <person name="Liu X."/>
            <person name="Wang J."/>
            <person name="Yin Y."/>
            <person name="Wang J."/>
        </authorList>
    </citation>
    <scope>NUCLEOTIDE SEQUENCE [LARGE SCALE GENOMIC DNA]</scope>
    <source>
        <strain evidence="1">05x7-T-G4-1.051#20</strain>
    </source>
</reference>
<proteinExistence type="predicted"/>
<protein>
    <submittedName>
        <fullName evidence="1">Uncharacterized protein</fullName>
    </submittedName>
</protein>
<evidence type="ECO:0000313" key="1">
    <source>
        <dbReference type="EMBL" id="EKC40083.1"/>
    </source>
</evidence>
<dbReference type="InParanoid" id="K1R306"/>
<name>K1R306_MAGGI</name>
<gene>
    <name evidence="1" type="ORF">CGI_10026113</name>
</gene>
<dbReference type="AlphaFoldDB" id="K1R306"/>
<sequence length="171" mass="19594">MHQLEVRSIGCQNSEDEEEKEEEKSDENPSVSAIEYNHVTTRLDVSSFLSDVATSVSSLSCVDLSSEDSDYTVDTSSEDTDDLDFHIGIREGRGRMRMLGLRGSFRNFLADVAFTCQDMFRSPNRSIMALIWCGYTFSIMLIANGFFPYMLLYSLLFFLILYAETIQQRRR</sequence>
<organism evidence="1">
    <name type="scientific">Magallana gigas</name>
    <name type="common">Pacific oyster</name>
    <name type="synonym">Crassostrea gigas</name>
    <dbReference type="NCBI Taxonomy" id="29159"/>
    <lineage>
        <taxon>Eukaryota</taxon>
        <taxon>Metazoa</taxon>
        <taxon>Spiralia</taxon>
        <taxon>Lophotrochozoa</taxon>
        <taxon>Mollusca</taxon>
        <taxon>Bivalvia</taxon>
        <taxon>Autobranchia</taxon>
        <taxon>Pteriomorphia</taxon>
        <taxon>Ostreida</taxon>
        <taxon>Ostreoidea</taxon>
        <taxon>Ostreidae</taxon>
        <taxon>Magallana</taxon>
    </lineage>
</organism>
<dbReference type="EMBL" id="JH817826">
    <property type="protein sequence ID" value="EKC40083.1"/>
    <property type="molecule type" value="Genomic_DNA"/>
</dbReference>